<comment type="caution">
    <text evidence="2">The sequence shown here is derived from an EMBL/GenBank/DDBJ whole genome shotgun (WGS) entry which is preliminary data.</text>
</comment>
<gene>
    <name evidence="2" type="ORF">TrCOL_g10466</name>
</gene>
<dbReference type="EMBL" id="BRYA01000107">
    <property type="protein sequence ID" value="GMI39674.1"/>
    <property type="molecule type" value="Genomic_DNA"/>
</dbReference>
<keyword evidence="1" id="KW-0812">Transmembrane</keyword>
<evidence type="ECO:0000313" key="2">
    <source>
        <dbReference type="EMBL" id="GMI39674.1"/>
    </source>
</evidence>
<feature type="transmembrane region" description="Helical" evidence="1">
    <location>
        <begin position="108"/>
        <end position="141"/>
    </location>
</feature>
<feature type="transmembrane region" description="Helical" evidence="1">
    <location>
        <begin position="283"/>
        <end position="303"/>
    </location>
</feature>
<evidence type="ECO:0000313" key="3">
    <source>
        <dbReference type="Proteomes" id="UP001165065"/>
    </source>
</evidence>
<organism evidence="2 3">
    <name type="scientific">Triparma columacea</name>
    <dbReference type="NCBI Taxonomy" id="722753"/>
    <lineage>
        <taxon>Eukaryota</taxon>
        <taxon>Sar</taxon>
        <taxon>Stramenopiles</taxon>
        <taxon>Ochrophyta</taxon>
        <taxon>Bolidophyceae</taxon>
        <taxon>Parmales</taxon>
        <taxon>Triparmaceae</taxon>
        <taxon>Triparma</taxon>
    </lineage>
</organism>
<evidence type="ECO:0000256" key="1">
    <source>
        <dbReference type="SAM" id="Phobius"/>
    </source>
</evidence>
<dbReference type="Proteomes" id="UP001165065">
    <property type="component" value="Unassembled WGS sequence"/>
</dbReference>
<keyword evidence="1" id="KW-0472">Membrane</keyword>
<feature type="transmembrane region" description="Helical" evidence="1">
    <location>
        <begin position="228"/>
        <end position="251"/>
    </location>
</feature>
<keyword evidence="3" id="KW-1185">Reference proteome</keyword>
<sequence length="686" mass="76306">MVVAAPTGGIEAQASALSSDYDRFIAERAETKRKAFATVVRVGLMMMGCGILILMFAGFSGMSATAAIAPAGTFFVVSGLCVLSTLPVEGSEALDLDDFFSRYGKTRTIFGILLLLLSLSFMVAAHVFMGLLIIPSLMFMFKGCCCTDRLPNYMTCLAIWMTIVITGSGVSYVEYLYGDSSNFTTLQSDKKYRPMYLAVAMLHVLAGLFMSAWAYTNKNLLIAPTVTFYQMLYMWFTFGGIFACIQGFTIVSDPPPPLSIGATNSTKNPLSDSTGDVEADGGIGFIIIGLVQLVPAVTIMIVGRNRLFQIMAKRFDSDSARAESDGAFIAAMLDTNSIAPGNEFWVHRDEPCEDYLPKDKKFNWRQGWIISIEDDKFTVIMEKDASERVKINKHSSRVAPQPSKQGIGEGVSRIFGGRYEEQQARRRGSVRRGSEVGRRLSLVRGLAGNLNMAAALKIKPENAIFKEVKRVVDQMSKEEVLEKGKSIIRCVDYSNMSLELLNSSKGGDESYTLSRPLEAKEQIDFFMSHSWYDSPEEKWKALSAVADEFHKKNKRYPTFWLDKCCIDQQNIGDSLKVLPVFVMASKKMLVLAGPSYMSRLWCVWELFTLFAFSMFEVAMSRVHLVVLGGEDGTRKGEIEKTMKGFNQQTACCYDPNEENKLKSVIATIGSNKFDERIREMSMATIK</sequence>
<feature type="transmembrane region" description="Helical" evidence="1">
    <location>
        <begin position="39"/>
        <end position="59"/>
    </location>
</feature>
<feature type="transmembrane region" description="Helical" evidence="1">
    <location>
        <begin position="153"/>
        <end position="175"/>
    </location>
</feature>
<reference evidence="3" key="1">
    <citation type="journal article" date="2023" name="Commun. Biol.">
        <title>Genome analysis of Parmales, the sister group of diatoms, reveals the evolutionary specialization of diatoms from phago-mixotrophs to photoautotrophs.</title>
        <authorList>
            <person name="Ban H."/>
            <person name="Sato S."/>
            <person name="Yoshikawa S."/>
            <person name="Yamada K."/>
            <person name="Nakamura Y."/>
            <person name="Ichinomiya M."/>
            <person name="Sato N."/>
            <person name="Blanc-Mathieu R."/>
            <person name="Endo H."/>
            <person name="Kuwata A."/>
            <person name="Ogata H."/>
        </authorList>
    </citation>
    <scope>NUCLEOTIDE SEQUENCE [LARGE SCALE GENOMIC DNA]</scope>
</reference>
<dbReference type="AlphaFoldDB" id="A0A9W7GA95"/>
<evidence type="ECO:0008006" key="4">
    <source>
        <dbReference type="Google" id="ProtNLM"/>
    </source>
</evidence>
<feature type="transmembrane region" description="Helical" evidence="1">
    <location>
        <begin position="66"/>
        <end position="88"/>
    </location>
</feature>
<protein>
    <recommendedName>
        <fullName evidence="4">Heterokaryon incompatibility domain-containing protein</fullName>
    </recommendedName>
</protein>
<accession>A0A9W7GA95</accession>
<dbReference type="OrthoDB" id="204191at2759"/>
<feature type="transmembrane region" description="Helical" evidence="1">
    <location>
        <begin position="195"/>
        <end position="216"/>
    </location>
</feature>
<proteinExistence type="predicted"/>
<keyword evidence="1" id="KW-1133">Transmembrane helix</keyword>
<name>A0A9W7GA95_9STRA</name>